<dbReference type="Proteomes" id="UP000049855">
    <property type="component" value="Unassembled WGS sequence"/>
</dbReference>
<dbReference type="AlphaFoldDB" id="A0A0U1L475"/>
<name>A0A0U1L475_9FIRM</name>
<dbReference type="Pfam" id="PF12770">
    <property type="entry name" value="CHAT"/>
    <property type="match status" value="1"/>
</dbReference>
<accession>A0A0U1L475</accession>
<evidence type="ECO:0000313" key="4">
    <source>
        <dbReference type="Proteomes" id="UP000049855"/>
    </source>
</evidence>
<feature type="coiled-coil region" evidence="1">
    <location>
        <begin position="4"/>
        <end position="31"/>
    </location>
</feature>
<proteinExistence type="predicted"/>
<keyword evidence="4" id="KW-1185">Reference proteome</keyword>
<protein>
    <recommendedName>
        <fullName evidence="2">CHAT domain-containing protein</fullName>
    </recommendedName>
</protein>
<sequence length="325" mass="35083">MTQIDELQQNLQQKKAALTQLKSDKAQVLQRLSEHTQLIGSTVQDGPLQLTAMAAAAGKAADTEPAVETARKHVRHNAARAIDLVATIAKLEAEIAGLEQQLDTVGLPEKKKSVPKKKPAAPVKKAAQKVTVLFLAANALKNAPLQLDAEARAIQDNIRRSEHREAIDFVTRWAAEPLDILQAINEVNPQVVHFSGHGSHDDQLVLQGDDGQPKFVSLAAIVQVMLSASDTIRLVFFNVCFSDDEAEAVVHYVEAAIGMKTSIGDEAAKVFAAQFYAALGFCKSLQTAFEQAKAALMLQGIAEENTPQLYVKAGLDPAQLVMVKV</sequence>
<organism evidence="3 4">
    <name type="scientific">Sporomusa ovata</name>
    <dbReference type="NCBI Taxonomy" id="2378"/>
    <lineage>
        <taxon>Bacteria</taxon>
        <taxon>Bacillati</taxon>
        <taxon>Bacillota</taxon>
        <taxon>Negativicutes</taxon>
        <taxon>Selenomonadales</taxon>
        <taxon>Sporomusaceae</taxon>
        <taxon>Sporomusa</taxon>
    </lineage>
</organism>
<dbReference type="EMBL" id="CTRP01000014">
    <property type="protein sequence ID" value="CQR74486.1"/>
    <property type="molecule type" value="Genomic_DNA"/>
</dbReference>
<evidence type="ECO:0000313" key="3">
    <source>
        <dbReference type="EMBL" id="CQR74486.1"/>
    </source>
</evidence>
<dbReference type="RefSeq" id="WP_021170472.1">
    <property type="nucleotide sequence ID" value="NZ_CTRP01000014.1"/>
</dbReference>
<reference evidence="4" key="1">
    <citation type="submission" date="2015-03" db="EMBL/GenBank/DDBJ databases">
        <authorList>
            <person name="Nijsse Bart"/>
        </authorList>
    </citation>
    <scope>NUCLEOTIDE SEQUENCE [LARGE SCALE GENOMIC DNA]</scope>
</reference>
<evidence type="ECO:0000259" key="2">
    <source>
        <dbReference type="Pfam" id="PF12770"/>
    </source>
</evidence>
<dbReference type="InterPro" id="IPR024983">
    <property type="entry name" value="CHAT_dom"/>
</dbReference>
<keyword evidence="1" id="KW-0175">Coiled coil</keyword>
<feature type="domain" description="CHAT" evidence="2">
    <location>
        <begin position="146"/>
        <end position="299"/>
    </location>
</feature>
<evidence type="ECO:0000256" key="1">
    <source>
        <dbReference type="SAM" id="Coils"/>
    </source>
</evidence>
<gene>
    <name evidence="3" type="ORF">SpAn4DRAFT_0948</name>
</gene>